<keyword evidence="3" id="KW-1185">Reference proteome</keyword>
<dbReference type="EMBL" id="JAHRIP010030147">
    <property type="protein sequence ID" value="MEQ2292323.1"/>
    <property type="molecule type" value="Genomic_DNA"/>
</dbReference>
<protein>
    <submittedName>
        <fullName evidence="2">Uncharacterized protein</fullName>
    </submittedName>
</protein>
<name>A0ABV0YFT2_9TELE</name>
<gene>
    <name evidence="2" type="ORF">AMECASPLE_022003</name>
</gene>
<evidence type="ECO:0000313" key="2">
    <source>
        <dbReference type="EMBL" id="MEQ2292323.1"/>
    </source>
</evidence>
<reference evidence="2 3" key="1">
    <citation type="submission" date="2021-06" db="EMBL/GenBank/DDBJ databases">
        <authorList>
            <person name="Palmer J.M."/>
        </authorList>
    </citation>
    <scope>NUCLEOTIDE SEQUENCE [LARGE SCALE GENOMIC DNA]</scope>
    <source>
        <strain evidence="2 3">AS_MEX2019</strain>
        <tissue evidence="2">Muscle</tissue>
    </source>
</reference>
<comment type="caution">
    <text evidence="2">The sequence shown here is derived from an EMBL/GenBank/DDBJ whole genome shotgun (WGS) entry which is preliminary data.</text>
</comment>
<feature type="non-terminal residue" evidence="2">
    <location>
        <position position="1"/>
    </location>
</feature>
<sequence>GAPLHHCPRTSSWGGALEPTSARKAGRGLRATSGEETVVVLVWEEKEKELHKNPTETGGTNGQPGAQAWMTFSHSVEKGTQWLSVCGWTTQRMTSTWGSRGSWCFSSSLWAGDGLHPGQVASPSQ</sequence>
<evidence type="ECO:0000256" key="1">
    <source>
        <dbReference type="SAM" id="MobiDB-lite"/>
    </source>
</evidence>
<proteinExistence type="predicted"/>
<dbReference type="Proteomes" id="UP001469553">
    <property type="component" value="Unassembled WGS sequence"/>
</dbReference>
<feature type="region of interest" description="Disordered" evidence="1">
    <location>
        <begin position="1"/>
        <end position="31"/>
    </location>
</feature>
<accession>A0ABV0YFT2</accession>
<evidence type="ECO:0000313" key="3">
    <source>
        <dbReference type="Proteomes" id="UP001469553"/>
    </source>
</evidence>
<organism evidence="2 3">
    <name type="scientific">Ameca splendens</name>
    <dbReference type="NCBI Taxonomy" id="208324"/>
    <lineage>
        <taxon>Eukaryota</taxon>
        <taxon>Metazoa</taxon>
        <taxon>Chordata</taxon>
        <taxon>Craniata</taxon>
        <taxon>Vertebrata</taxon>
        <taxon>Euteleostomi</taxon>
        <taxon>Actinopterygii</taxon>
        <taxon>Neopterygii</taxon>
        <taxon>Teleostei</taxon>
        <taxon>Neoteleostei</taxon>
        <taxon>Acanthomorphata</taxon>
        <taxon>Ovalentaria</taxon>
        <taxon>Atherinomorphae</taxon>
        <taxon>Cyprinodontiformes</taxon>
        <taxon>Goodeidae</taxon>
        <taxon>Ameca</taxon>
    </lineage>
</organism>